<dbReference type="GO" id="GO:0006487">
    <property type="term" value="P:protein N-linked glycosylation"/>
    <property type="evidence" value="ECO:0007669"/>
    <property type="project" value="TreeGrafter"/>
</dbReference>
<proteinExistence type="inferred from homology"/>
<evidence type="ECO:0000256" key="5">
    <source>
        <dbReference type="ARBA" id="ARBA00022679"/>
    </source>
</evidence>
<comment type="subcellular location">
    <subcellularLocation>
        <location evidence="1 17">Golgi apparatus membrane</location>
        <topology evidence="1 17">Single-pass type II membrane protein</topology>
    </subcellularLocation>
</comment>
<evidence type="ECO:0000256" key="18">
    <source>
        <dbReference type="SAM" id="Coils"/>
    </source>
</evidence>
<dbReference type="STRING" id="6334.A0A0V1B626"/>
<keyword evidence="18" id="KW-0175">Coiled coil</keyword>
<protein>
    <recommendedName>
        <fullName evidence="14 17">Alpha-1,3-mannosyl-glycoprotein 2-beta-N-acetylglucosaminyltransferase</fullName>
        <shortName evidence="17">GNT-I</shortName>
        <shortName evidence="17">GlcNAc-T I</shortName>
        <ecNumber evidence="14 17">2.4.1.101</ecNumber>
    </recommendedName>
    <alternativeName>
        <fullName evidence="15 17">N-glycosyl-oligosaccharide-glycoprotein N-acetylglucosaminyltransferase I</fullName>
    </alternativeName>
</protein>
<keyword evidence="20" id="KW-1185">Reference proteome</keyword>
<comment type="catalytic activity">
    <reaction evidence="16 17">
        <text>N(4)-(alpha-D-Man-(1-&gt;3)-[alpha-D-Man-(1-&gt;3)-[alpha-D-Man-(1-&gt;6)]-alpha-D-Man-(1-&gt;6)]-beta-D-Man-(1-&gt;4)-beta-D-GlcNAc-(1-&gt;4)-beta-D-GlcNAc)-L-asparaginyl-[protein] (N-glucan mannose isomer 5A1,2) + UDP-N-acetyl-alpha-D-glucosamine = N(4)-{beta-D-GlcNAc-(1-&gt;2)-alpha-D-Man-(1-&gt;3)-[alpha-D-Man-(1-&gt;3)-[alpha-D-Man-(1-&gt;6)]-alpha-D-Man-(1-&gt;6)]-beta-D-Man-(1-&gt;4)-beta-D-GlcNAc-(1-&gt;4)-beta-D-GlcNAc}-L-asparaginyl-[protein] + UDP + H(+)</text>
        <dbReference type="Rhea" id="RHEA:11456"/>
        <dbReference type="Rhea" id="RHEA-COMP:14367"/>
        <dbReference type="Rhea" id="RHEA-COMP:14368"/>
        <dbReference type="ChEBI" id="CHEBI:15378"/>
        <dbReference type="ChEBI" id="CHEBI:57705"/>
        <dbReference type="ChEBI" id="CHEBI:58223"/>
        <dbReference type="ChEBI" id="CHEBI:59087"/>
        <dbReference type="ChEBI" id="CHEBI:60625"/>
        <dbReference type="EC" id="2.4.1.101"/>
    </reaction>
</comment>
<keyword evidence="5 19" id="KW-0808">Transferase</keyword>
<dbReference type="PANTHER" id="PTHR10468:SF0">
    <property type="entry name" value="ALPHA-1,3-MANNOSYL-GLYCOPROTEIN 2-BETA-N-ACETYLGLUCOSAMINYLTRANSFERASE"/>
    <property type="match status" value="1"/>
</dbReference>
<keyword evidence="6 17" id="KW-0812">Transmembrane</keyword>
<dbReference type="InterPro" id="IPR029044">
    <property type="entry name" value="Nucleotide-diphossugar_trans"/>
</dbReference>
<evidence type="ECO:0000256" key="15">
    <source>
        <dbReference type="ARBA" id="ARBA00041712"/>
    </source>
</evidence>
<sequence>MVEICNQNVLNFWKKNSNRKTYFNNCCKRFLTAFGRLQAITSTAICCNGIISLHGCVSLTKRKWNSVCGIATARQDKYYLPVVWCLHFPGIAFSVCCLRICQLRWQFILITGRTFFSGDYPSAWLAEGVPNVHVHFSFCCRLWTGKYTMNLLRFVSLRHIFFITIIWLLALILFYRLHESVSIDYGKELPKMLNKMIKLEKEIVEQNKEAVRLLERLDNDKFAQKWFVFSNITDNTAHPDDRDAPLSIGDKIPVLVMACNRPAAIRVHLNQLLLLRPSPELFPIIVSQDCDHQPTAQVIDTYRDSITVIKQTNQTEPILSKKLKKFAGYYKIARHYRWALNQIFFHMKYKTVIVTEDDLQIAVDFFEFFLATYKLLIADSSLYCVSAWNDNGQEVMIEDRPDLLYRTDFFPGLGWMLTRQLWKELSPKWPNGFWDDWIRDPPQRRGRSCIRPEISRTAMSLYGKSGVSKGLFYEKHLKSIKLNTKFVRFTAMNLTYLLKENYEKLFSSQVNEAPVVSLNAIQAGLWTGKSVRILYRNAKEFVDIAKIIGLMDDMKAGVPRTAFRGVVPVYYYKTRVFISPVGDTLVGFIAELCFRSGKMSNDENVTDFRGTTGESAVASSFVTGRVDLSGGRRRLEFSWKRKIFVLVVNHFLELRRSVACHTS</sequence>
<dbReference type="EC" id="2.4.1.101" evidence="14 17"/>
<organism evidence="19 20">
    <name type="scientific">Trichinella spiralis</name>
    <name type="common">Trichina worm</name>
    <dbReference type="NCBI Taxonomy" id="6334"/>
    <lineage>
        <taxon>Eukaryota</taxon>
        <taxon>Metazoa</taxon>
        <taxon>Ecdysozoa</taxon>
        <taxon>Nematoda</taxon>
        <taxon>Enoplea</taxon>
        <taxon>Dorylaimia</taxon>
        <taxon>Trichinellida</taxon>
        <taxon>Trichinellidae</taxon>
        <taxon>Trichinella</taxon>
    </lineage>
</organism>
<feature type="transmembrane region" description="Helical" evidence="17">
    <location>
        <begin position="151"/>
        <end position="175"/>
    </location>
</feature>
<keyword evidence="9 17" id="KW-1133">Transmembrane helix</keyword>
<dbReference type="EMBL" id="JYDH01000098">
    <property type="protein sequence ID" value="KRY32459.1"/>
    <property type="molecule type" value="Genomic_DNA"/>
</dbReference>
<evidence type="ECO:0000256" key="10">
    <source>
        <dbReference type="ARBA" id="ARBA00023034"/>
    </source>
</evidence>
<dbReference type="GO" id="GO:0030145">
    <property type="term" value="F:manganese ion binding"/>
    <property type="evidence" value="ECO:0007669"/>
    <property type="project" value="UniProtKB-UniRule"/>
</dbReference>
<reference evidence="19 20" key="1">
    <citation type="submission" date="2015-01" db="EMBL/GenBank/DDBJ databases">
        <title>Evolution of Trichinella species and genotypes.</title>
        <authorList>
            <person name="Korhonen P.K."/>
            <person name="Edoardo P."/>
            <person name="Giuseppe L.R."/>
            <person name="Gasser R.B."/>
        </authorList>
    </citation>
    <scope>NUCLEOTIDE SEQUENCE [LARGE SCALE GENOMIC DNA]</scope>
    <source>
        <strain evidence="19">ISS3</strain>
    </source>
</reference>
<evidence type="ECO:0000256" key="14">
    <source>
        <dbReference type="ARBA" id="ARBA00038949"/>
    </source>
</evidence>
<dbReference type="CDD" id="cd02514">
    <property type="entry name" value="GT13_GLCNAC-TI"/>
    <property type="match status" value="1"/>
</dbReference>
<comment type="similarity">
    <text evidence="3 17">Belongs to the glycosyltransferase 13 family.</text>
</comment>
<evidence type="ECO:0000256" key="17">
    <source>
        <dbReference type="RuleBase" id="RU368119"/>
    </source>
</evidence>
<dbReference type="InterPro" id="IPR052261">
    <property type="entry name" value="Glycosyltransferase_13"/>
</dbReference>
<evidence type="ECO:0000256" key="9">
    <source>
        <dbReference type="ARBA" id="ARBA00022989"/>
    </source>
</evidence>
<evidence type="ECO:0000313" key="19">
    <source>
        <dbReference type="EMBL" id="KRY32459.1"/>
    </source>
</evidence>
<comment type="function">
    <text evidence="13 17">Initiates complex N-linked carbohydrate formation. Essential for the conversion of high-mannose to hybrid and complex N-glycans.</text>
</comment>
<evidence type="ECO:0000256" key="7">
    <source>
        <dbReference type="ARBA" id="ARBA00022723"/>
    </source>
</evidence>
<evidence type="ECO:0000256" key="4">
    <source>
        <dbReference type="ARBA" id="ARBA00022676"/>
    </source>
</evidence>
<keyword evidence="12 17" id="KW-0464">Manganese</keyword>
<evidence type="ECO:0000256" key="12">
    <source>
        <dbReference type="ARBA" id="ARBA00023211"/>
    </source>
</evidence>
<dbReference type="FunFam" id="3.90.550.10:FF:000055">
    <property type="entry name" value="Alpha-1,3-mannosyl-glycoprotein 2-beta-N-acetylglucosaminyltransferase"/>
    <property type="match status" value="1"/>
</dbReference>
<dbReference type="Pfam" id="PF03071">
    <property type="entry name" value="GNT-I"/>
    <property type="match status" value="1"/>
</dbReference>
<dbReference type="SUPFAM" id="SSF53448">
    <property type="entry name" value="Nucleotide-diphospho-sugar transferases"/>
    <property type="match status" value="1"/>
</dbReference>
<comment type="pathway">
    <text evidence="2 17">Protein modification; protein glycosylation.</text>
</comment>
<dbReference type="Proteomes" id="UP000054776">
    <property type="component" value="Unassembled WGS sequence"/>
</dbReference>
<evidence type="ECO:0000313" key="20">
    <source>
        <dbReference type="Proteomes" id="UP000054776"/>
    </source>
</evidence>
<keyword evidence="11 17" id="KW-0472">Membrane</keyword>
<accession>A0A0V1B626</accession>
<evidence type="ECO:0000256" key="6">
    <source>
        <dbReference type="ARBA" id="ARBA00022692"/>
    </source>
</evidence>
<evidence type="ECO:0000256" key="11">
    <source>
        <dbReference type="ARBA" id="ARBA00023136"/>
    </source>
</evidence>
<evidence type="ECO:0000256" key="3">
    <source>
        <dbReference type="ARBA" id="ARBA00006492"/>
    </source>
</evidence>
<dbReference type="PANTHER" id="PTHR10468">
    <property type="entry name" value="PROTEIN O-LINKED-MANNOSE BETA-1,2-N-ACETYLGLUCOSAMINYLTRANSFERASE 1/ALPHA-1,3-MANNOSYL-GLYCOPROTEIN 2-BETA-N-ACETYLGLUCOSAMINYLTRANSFERASE"/>
    <property type="match status" value="1"/>
</dbReference>
<dbReference type="Gene3D" id="3.90.550.10">
    <property type="entry name" value="Spore Coat Polysaccharide Biosynthesis Protein SpsA, Chain A"/>
    <property type="match status" value="1"/>
</dbReference>
<dbReference type="GO" id="GO:0000139">
    <property type="term" value="C:Golgi membrane"/>
    <property type="evidence" value="ECO:0007669"/>
    <property type="project" value="UniProtKB-SubCell"/>
</dbReference>
<evidence type="ECO:0000256" key="2">
    <source>
        <dbReference type="ARBA" id="ARBA00004922"/>
    </source>
</evidence>
<dbReference type="OrthoDB" id="440755at2759"/>
<dbReference type="AlphaFoldDB" id="A0A0V1B626"/>
<evidence type="ECO:0000256" key="13">
    <source>
        <dbReference type="ARBA" id="ARBA00037706"/>
    </source>
</evidence>
<dbReference type="UniPathway" id="UPA00378"/>
<comment type="caution">
    <text evidence="19">The sequence shown here is derived from an EMBL/GenBank/DDBJ whole genome shotgun (WGS) entry which is preliminary data.</text>
</comment>
<evidence type="ECO:0000256" key="8">
    <source>
        <dbReference type="ARBA" id="ARBA00022968"/>
    </source>
</evidence>
<evidence type="ECO:0000256" key="16">
    <source>
        <dbReference type="ARBA" id="ARBA00049421"/>
    </source>
</evidence>
<keyword evidence="4 17" id="KW-0328">Glycosyltransferase</keyword>
<name>A0A0V1B626_TRISP</name>
<evidence type="ECO:0000256" key="1">
    <source>
        <dbReference type="ARBA" id="ARBA00004323"/>
    </source>
</evidence>
<comment type="cofactor">
    <cofactor evidence="17">
        <name>Mn(2+)</name>
        <dbReference type="ChEBI" id="CHEBI:29035"/>
    </cofactor>
    <text evidence="17">The cofactor is mostly bound to the substrate.</text>
</comment>
<keyword evidence="8 17" id="KW-0735">Signal-anchor</keyword>
<dbReference type="InterPro" id="IPR004139">
    <property type="entry name" value="Glyco_trans_13"/>
</dbReference>
<dbReference type="InParanoid" id="A0A0V1B626"/>
<dbReference type="FunCoup" id="A0A0V1B626">
    <property type="interactions" value="1235"/>
</dbReference>
<gene>
    <name evidence="19" type="primary">Mgat1</name>
    <name evidence="19" type="ORF">T01_13378</name>
</gene>
<keyword evidence="10 17" id="KW-0333">Golgi apparatus</keyword>
<feature type="coiled-coil region" evidence="18">
    <location>
        <begin position="189"/>
        <end position="220"/>
    </location>
</feature>
<dbReference type="GO" id="GO:0003827">
    <property type="term" value="F:alpha-1,3-mannosylglycoprotein 2-beta-N-acetylglucosaminyltransferase activity"/>
    <property type="evidence" value="ECO:0007669"/>
    <property type="project" value="UniProtKB-UniRule"/>
</dbReference>
<keyword evidence="7 17" id="KW-0479">Metal-binding</keyword>
<dbReference type="Gene3D" id="3.10.180.20">
    <property type="entry name" value="N-Acetylglucosaminyltransferase I, Domain 2"/>
    <property type="match status" value="1"/>
</dbReference>